<comment type="cofactor">
    <cofactor evidence="1">
        <name>Zn(2+)</name>
        <dbReference type="ChEBI" id="CHEBI:29105"/>
    </cofactor>
</comment>
<proteinExistence type="predicted"/>
<accession>A0ABS0L1I1</accession>
<keyword evidence="6" id="KW-0482">Metalloprotease</keyword>
<dbReference type="InterPro" id="IPR024079">
    <property type="entry name" value="MetalloPept_cat_dom_sf"/>
</dbReference>
<gene>
    <name evidence="7" type="ORF">I5L79_09825</name>
</gene>
<keyword evidence="5" id="KW-0862">Zinc</keyword>
<reference evidence="7 8" key="1">
    <citation type="submission" date="2020-11" db="EMBL/GenBank/DDBJ databases">
        <title>Hymenobacter sp.</title>
        <authorList>
            <person name="Kim M.K."/>
        </authorList>
    </citation>
    <scope>NUCLEOTIDE SEQUENCE [LARGE SCALE GENOMIC DNA]</scope>
    <source>
        <strain evidence="7 8">BT594</strain>
    </source>
</reference>
<evidence type="ECO:0000256" key="5">
    <source>
        <dbReference type="ARBA" id="ARBA00022833"/>
    </source>
</evidence>
<keyword evidence="2 7" id="KW-0645">Protease</keyword>
<name>A0ABS0L1I1_9BACT</name>
<sequence length="196" mass="22151">MRHILLLSLSLLVLGSCGLLPNSQPVLVIQPFRGFSARLTDSVSQQVRRLYPLVLQRQPVALPKQAFYASRQRYRADSLLHFLVSQHQSDTVVVGLTQLDISTTKNGVRDWGIMGLSYCPGRACVISSFRLKRRNLSTQFYKVVLHEIGHTEGLPHCATRTCFMRDAEGGNPIDEETGFCRTCTWYLQLRGWKLAS</sequence>
<evidence type="ECO:0000256" key="2">
    <source>
        <dbReference type="ARBA" id="ARBA00022670"/>
    </source>
</evidence>
<evidence type="ECO:0000313" key="8">
    <source>
        <dbReference type="Proteomes" id="UP000601099"/>
    </source>
</evidence>
<keyword evidence="8" id="KW-1185">Reference proteome</keyword>
<dbReference type="GO" id="GO:0006508">
    <property type="term" value="P:proteolysis"/>
    <property type="evidence" value="ECO:0007669"/>
    <property type="project" value="UniProtKB-KW"/>
</dbReference>
<evidence type="ECO:0000256" key="4">
    <source>
        <dbReference type="ARBA" id="ARBA00022801"/>
    </source>
</evidence>
<dbReference type="Pfam" id="PF07998">
    <property type="entry name" value="Peptidase_M54"/>
    <property type="match status" value="1"/>
</dbReference>
<comment type="caution">
    <text evidence="7">The sequence shown here is derived from an EMBL/GenBank/DDBJ whole genome shotgun (WGS) entry which is preliminary data.</text>
</comment>
<evidence type="ECO:0000256" key="3">
    <source>
        <dbReference type="ARBA" id="ARBA00022723"/>
    </source>
</evidence>
<keyword evidence="3" id="KW-0479">Metal-binding</keyword>
<protein>
    <submittedName>
        <fullName evidence="7">Zn-dependent protease</fullName>
    </submittedName>
</protein>
<dbReference type="Proteomes" id="UP000601099">
    <property type="component" value="Unassembled WGS sequence"/>
</dbReference>
<dbReference type="Gene3D" id="3.40.390.10">
    <property type="entry name" value="Collagenase (Catalytic Domain)"/>
    <property type="match status" value="1"/>
</dbReference>
<keyword evidence="4" id="KW-0378">Hydrolase</keyword>
<dbReference type="PROSITE" id="PS51257">
    <property type="entry name" value="PROKAR_LIPOPROTEIN"/>
    <property type="match status" value="1"/>
</dbReference>
<dbReference type="PANTHER" id="PTHR15910">
    <property type="entry name" value="ARCHAEMETZINCIN"/>
    <property type="match status" value="1"/>
</dbReference>
<evidence type="ECO:0000313" key="7">
    <source>
        <dbReference type="EMBL" id="MBG8553845.1"/>
    </source>
</evidence>
<dbReference type="RefSeq" id="WP_196954875.1">
    <property type="nucleotide sequence ID" value="NZ_JADWYK010000005.1"/>
</dbReference>
<dbReference type="SUPFAM" id="SSF55486">
    <property type="entry name" value="Metalloproteases ('zincins'), catalytic domain"/>
    <property type="match status" value="1"/>
</dbReference>
<dbReference type="EMBL" id="JADWYK010000005">
    <property type="protein sequence ID" value="MBG8553845.1"/>
    <property type="molecule type" value="Genomic_DNA"/>
</dbReference>
<dbReference type="PANTHER" id="PTHR15910:SF1">
    <property type="entry name" value="ARCHAEMETZINCIN-2"/>
    <property type="match status" value="1"/>
</dbReference>
<dbReference type="InterPro" id="IPR012962">
    <property type="entry name" value="Pept_M54_archaemetzincn"/>
</dbReference>
<organism evidence="7 8">
    <name type="scientific">Hymenobacter guriensis</name>
    <dbReference type="NCBI Taxonomy" id="2793065"/>
    <lineage>
        <taxon>Bacteria</taxon>
        <taxon>Pseudomonadati</taxon>
        <taxon>Bacteroidota</taxon>
        <taxon>Cytophagia</taxon>
        <taxon>Cytophagales</taxon>
        <taxon>Hymenobacteraceae</taxon>
        <taxon>Hymenobacter</taxon>
    </lineage>
</organism>
<dbReference type="GO" id="GO:0008233">
    <property type="term" value="F:peptidase activity"/>
    <property type="evidence" value="ECO:0007669"/>
    <property type="project" value="UniProtKB-KW"/>
</dbReference>
<evidence type="ECO:0000256" key="6">
    <source>
        <dbReference type="ARBA" id="ARBA00023049"/>
    </source>
</evidence>
<evidence type="ECO:0000256" key="1">
    <source>
        <dbReference type="ARBA" id="ARBA00001947"/>
    </source>
</evidence>